<comment type="caution">
    <text evidence="3">The sequence shown here is derived from an EMBL/GenBank/DDBJ whole genome shotgun (WGS) entry which is preliminary data.</text>
</comment>
<proteinExistence type="predicted"/>
<dbReference type="GO" id="GO:0005794">
    <property type="term" value="C:Golgi apparatus"/>
    <property type="evidence" value="ECO:0007669"/>
    <property type="project" value="TreeGrafter"/>
</dbReference>
<dbReference type="AlphaFoldDB" id="A0AAD7PPN6"/>
<keyword evidence="4" id="KW-1185">Reference proteome</keyword>
<dbReference type="GO" id="GO:0035252">
    <property type="term" value="F:UDP-xylosyltransferase activity"/>
    <property type="evidence" value="ECO:0007669"/>
    <property type="project" value="TreeGrafter"/>
</dbReference>
<evidence type="ECO:0000256" key="1">
    <source>
        <dbReference type="SAM" id="Phobius"/>
    </source>
</evidence>
<gene>
    <name evidence="3" type="ORF">O6P43_017704</name>
</gene>
<dbReference type="InterPro" id="IPR005069">
    <property type="entry name" value="Nucl-diP-sugar_transferase"/>
</dbReference>
<feature type="transmembrane region" description="Helical" evidence="1">
    <location>
        <begin position="125"/>
        <end position="143"/>
    </location>
</feature>
<dbReference type="KEGG" id="qsa:O6P43_017704"/>
<dbReference type="EMBL" id="JARAOO010000007">
    <property type="protein sequence ID" value="KAJ7962489.1"/>
    <property type="molecule type" value="Genomic_DNA"/>
</dbReference>
<protein>
    <submittedName>
        <fullName evidence="3">Glycosyltransferase</fullName>
    </submittedName>
</protein>
<keyword evidence="1" id="KW-1133">Transmembrane helix</keyword>
<dbReference type="InterPro" id="IPR052636">
    <property type="entry name" value="UDP-D-xylose:L-fucose_XylT"/>
</dbReference>
<evidence type="ECO:0000313" key="3">
    <source>
        <dbReference type="EMBL" id="KAJ7962489.1"/>
    </source>
</evidence>
<dbReference type="PANTHER" id="PTHR47032:SF1">
    <property type="entry name" value="UDP-D-XYLOSE:L-FUCOSE ALPHA-1,3-D-XYLOSYLTRANSFERASE-RELATED"/>
    <property type="match status" value="1"/>
</dbReference>
<feature type="domain" description="Nucleotide-diphospho-sugar transferase" evidence="2">
    <location>
        <begin position="321"/>
        <end position="366"/>
    </location>
</feature>
<dbReference type="Pfam" id="PF03407">
    <property type="entry name" value="Nucleotid_trans"/>
    <property type="match status" value="1"/>
</dbReference>
<accession>A0AAD7PPN6</accession>
<dbReference type="Proteomes" id="UP001163823">
    <property type="component" value="Chromosome 7"/>
</dbReference>
<name>A0AAD7PPN6_QUISA</name>
<reference evidence="3" key="1">
    <citation type="journal article" date="2023" name="Science">
        <title>Elucidation of the pathway for biosynthesis of saponin adjuvants from the soapbark tree.</title>
        <authorList>
            <person name="Reed J."/>
            <person name="Orme A."/>
            <person name="El-Demerdash A."/>
            <person name="Owen C."/>
            <person name="Martin L.B.B."/>
            <person name="Misra R.C."/>
            <person name="Kikuchi S."/>
            <person name="Rejzek M."/>
            <person name="Martin A.C."/>
            <person name="Harkess A."/>
            <person name="Leebens-Mack J."/>
            <person name="Louveau T."/>
            <person name="Stephenson M.J."/>
            <person name="Osbourn A."/>
        </authorList>
    </citation>
    <scope>NUCLEOTIDE SEQUENCE</scope>
    <source>
        <strain evidence="3">S10</strain>
    </source>
</reference>
<feature type="transmembrane region" description="Helical" evidence="1">
    <location>
        <begin position="233"/>
        <end position="259"/>
    </location>
</feature>
<feature type="transmembrane region" description="Helical" evidence="1">
    <location>
        <begin position="93"/>
        <end position="113"/>
    </location>
</feature>
<sequence>MADNQASRKTYYERQSFHQQTQLPYDPVTFNFFTCNSAYQYLQVFYKASLQPVAHSSTDRHTIFAFMIATFLSYLQIKSTGQDDLSPFKVNPVTTMTSIISLLFYYLAFGAKLKYAAHAPQKLDIVMDVFGSLSMASLVSLLLPKSWWFIRYCLYVILLVGDLHQLLKILNDRHVHGILHRQPQPPPLFPETFTDVISNTEISRFLLSSPIHNQLSDRYTVTTRSSSLISQRLSLISSPTTSFVLLSFIIVLGVFLRWVDVPVGLSSSNKPVITEWHDYTLKQAASFVARNGTVIVCAVSQPSLLFLNNWLISVAQQNHQDKKAASLLQILDLGYNVMYNDVDMVWLADPFPLLQGNHDVYFTDDMAAVSLQGLTLLQSCVS</sequence>
<evidence type="ECO:0000313" key="4">
    <source>
        <dbReference type="Proteomes" id="UP001163823"/>
    </source>
</evidence>
<organism evidence="3 4">
    <name type="scientific">Quillaja saponaria</name>
    <name type="common">Soap bark tree</name>
    <dbReference type="NCBI Taxonomy" id="32244"/>
    <lineage>
        <taxon>Eukaryota</taxon>
        <taxon>Viridiplantae</taxon>
        <taxon>Streptophyta</taxon>
        <taxon>Embryophyta</taxon>
        <taxon>Tracheophyta</taxon>
        <taxon>Spermatophyta</taxon>
        <taxon>Magnoliopsida</taxon>
        <taxon>eudicotyledons</taxon>
        <taxon>Gunneridae</taxon>
        <taxon>Pentapetalae</taxon>
        <taxon>rosids</taxon>
        <taxon>fabids</taxon>
        <taxon>Fabales</taxon>
        <taxon>Quillajaceae</taxon>
        <taxon>Quillaja</taxon>
    </lineage>
</organism>
<keyword evidence="1" id="KW-0812">Transmembrane</keyword>
<keyword evidence="1" id="KW-0472">Membrane</keyword>
<evidence type="ECO:0000259" key="2">
    <source>
        <dbReference type="Pfam" id="PF03407"/>
    </source>
</evidence>
<dbReference type="GO" id="GO:0010306">
    <property type="term" value="P:rhamnogalacturonan II biosynthetic process"/>
    <property type="evidence" value="ECO:0007669"/>
    <property type="project" value="TreeGrafter"/>
</dbReference>
<dbReference type="PANTHER" id="PTHR47032">
    <property type="entry name" value="UDP-D-XYLOSE:L-FUCOSE ALPHA-1,3-D-XYLOSYLTRANSFERASE-RELATED"/>
    <property type="match status" value="1"/>
</dbReference>